<name>A0A918Q9S5_9CAUL</name>
<reference evidence="2" key="2">
    <citation type="submission" date="2020-09" db="EMBL/GenBank/DDBJ databases">
        <authorList>
            <person name="Sun Q."/>
            <person name="Kim S."/>
        </authorList>
    </citation>
    <scope>NUCLEOTIDE SEQUENCE</scope>
    <source>
        <strain evidence="2">KCTC 32296</strain>
    </source>
</reference>
<organism evidence="2 3">
    <name type="scientific">Asticcacaulis endophyticus</name>
    <dbReference type="NCBI Taxonomy" id="1395890"/>
    <lineage>
        <taxon>Bacteria</taxon>
        <taxon>Pseudomonadati</taxon>
        <taxon>Pseudomonadota</taxon>
        <taxon>Alphaproteobacteria</taxon>
        <taxon>Caulobacterales</taxon>
        <taxon>Caulobacteraceae</taxon>
        <taxon>Asticcacaulis</taxon>
    </lineage>
</organism>
<comment type="caution">
    <text evidence="2">The sequence shown here is derived from an EMBL/GenBank/DDBJ whole genome shotgun (WGS) entry which is preliminary data.</text>
</comment>
<sequence>MAEIPHPIDVHVGHRIRIRRKFMGMSQENLGDKVGLTFQQIQKYERGSNRVSASKLFEISQALKAPVPYFFEGIVDGDLDSSGEISRSESDALSFLQTTEGLELAQYFPKIKNPSFRRKVLSLVSAMAHDEEDAKA</sequence>
<dbReference type="InterPro" id="IPR010982">
    <property type="entry name" value="Lambda_DNA-bd_dom_sf"/>
</dbReference>
<dbReference type="Proteomes" id="UP000662572">
    <property type="component" value="Unassembled WGS sequence"/>
</dbReference>
<dbReference type="SUPFAM" id="SSF47413">
    <property type="entry name" value="lambda repressor-like DNA-binding domains"/>
    <property type="match status" value="1"/>
</dbReference>
<feature type="domain" description="HTH cro/C1-type" evidence="1">
    <location>
        <begin position="16"/>
        <end position="70"/>
    </location>
</feature>
<keyword evidence="3" id="KW-1185">Reference proteome</keyword>
<evidence type="ECO:0000313" key="2">
    <source>
        <dbReference type="EMBL" id="GGZ39213.1"/>
    </source>
</evidence>
<accession>A0A918Q9S5</accession>
<dbReference type="SMART" id="SM00530">
    <property type="entry name" value="HTH_XRE"/>
    <property type="match status" value="1"/>
</dbReference>
<evidence type="ECO:0000313" key="3">
    <source>
        <dbReference type="Proteomes" id="UP000662572"/>
    </source>
</evidence>
<dbReference type="InterPro" id="IPR001387">
    <property type="entry name" value="Cro/C1-type_HTH"/>
</dbReference>
<dbReference type="RefSeq" id="WP_189487489.1">
    <property type="nucleotide sequence ID" value="NZ_BMZB01000004.1"/>
</dbReference>
<dbReference type="EMBL" id="BMZB01000004">
    <property type="protein sequence ID" value="GGZ39213.1"/>
    <property type="molecule type" value="Genomic_DNA"/>
</dbReference>
<dbReference type="PROSITE" id="PS50943">
    <property type="entry name" value="HTH_CROC1"/>
    <property type="match status" value="1"/>
</dbReference>
<dbReference type="CDD" id="cd00093">
    <property type="entry name" value="HTH_XRE"/>
    <property type="match status" value="1"/>
</dbReference>
<evidence type="ECO:0000259" key="1">
    <source>
        <dbReference type="PROSITE" id="PS50943"/>
    </source>
</evidence>
<dbReference type="AlphaFoldDB" id="A0A918Q9S5"/>
<dbReference type="Pfam" id="PF01381">
    <property type="entry name" value="HTH_3"/>
    <property type="match status" value="1"/>
</dbReference>
<proteinExistence type="predicted"/>
<reference evidence="2" key="1">
    <citation type="journal article" date="2014" name="Int. J. Syst. Evol. Microbiol.">
        <title>Complete genome sequence of Corynebacterium casei LMG S-19264T (=DSM 44701T), isolated from a smear-ripened cheese.</title>
        <authorList>
            <consortium name="US DOE Joint Genome Institute (JGI-PGF)"/>
            <person name="Walter F."/>
            <person name="Albersmeier A."/>
            <person name="Kalinowski J."/>
            <person name="Ruckert C."/>
        </authorList>
    </citation>
    <scope>NUCLEOTIDE SEQUENCE</scope>
    <source>
        <strain evidence="2">KCTC 32296</strain>
    </source>
</reference>
<dbReference type="GO" id="GO:0003677">
    <property type="term" value="F:DNA binding"/>
    <property type="evidence" value="ECO:0007669"/>
    <property type="project" value="InterPro"/>
</dbReference>
<dbReference type="Gene3D" id="1.10.260.40">
    <property type="entry name" value="lambda repressor-like DNA-binding domains"/>
    <property type="match status" value="1"/>
</dbReference>
<gene>
    <name evidence="2" type="ORF">GCM10011273_27040</name>
</gene>
<protein>
    <submittedName>
        <fullName evidence="2">Transcriptional regulator</fullName>
    </submittedName>
</protein>